<keyword evidence="4 10" id="KW-0812">Transmembrane</keyword>
<comment type="similarity">
    <text evidence="10">Belongs to the insect chemoreceptor superfamily. Heteromeric odorant receptor channel (TC 1.A.69) family.</text>
</comment>
<evidence type="ECO:0000256" key="3">
    <source>
        <dbReference type="ARBA" id="ARBA00022606"/>
    </source>
</evidence>
<evidence type="ECO:0000313" key="12">
    <source>
        <dbReference type="Proteomes" id="UP000092462"/>
    </source>
</evidence>
<dbReference type="AlphaFoldDB" id="A0A3F2ZEG9"/>
<dbReference type="EMBL" id="AJVK01000479">
    <property type="status" value="NOT_ANNOTATED_CDS"/>
    <property type="molecule type" value="Genomic_DNA"/>
</dbReference>
<dbReference type="GO" id="GO:0007165">
    <property type="term" value="P:signal transduction"/>
    <property type="evidence" value="ECO:0007669"/>
    <property type="project" value="UniProtKB-KW"/>
</dbReference>
<comment type="caution">
    <text evidence="10">Lacks conserved residue(s) required for the propagation of feature annotation.</text>
</comment>
<evidence type="ECO:0000256" key="10">
    <source>
        <dbReference type="RuleBase" id="RU351113"/>
    </source>
</evidence>
<keyword evidence="9 10" id="KW-0807">Transducer</keyword>
<dbReference type="InterPro" id="IPR004117">
    <property type="entry name" value="7tm6_olfct_rcpt"/>
</dbReference>
<keyword evidence="6 10" id="KW-1133">Transmembrane helix</keyword>
<organism evidence="11 12">
    <name type="scientific">Phlebotomus papatasi</name>
    <name type="common">Sandfly</name>
    <dbReference type="NCBI Taxonomy" id="29031"/>
    <lineage>
        <taxon>Eukaryota</taxon>
        <taxon>Metazoa</taxon>
        <taxon>Ecdysozoa</taxon>
        <taxon>Arthropoda</taxon>
        <taxon>Hexapoda</taxon>
        <taxon>Insecta</taxon>
        <taxon>Pterygota</taxon>
        <taxon>Neoptera</taxon>
        <taxon>Endopterygota</taxon>
        <taxon>Diptera</taxon>
        <taxon>Nematocera</taxon>
        <taxon>Psychodoidea</taxon>
        <taxon>Psychodidae</taxon>
        <taxon>Phlebotomus</taxon>
        <taxon>Phlebotomus</taxon>
    </lineage>
</organism>
<keyword evidence="12" id="KW-1185">Reference proteome</keyword>
<dbReference type="VEuPathDB" id="VectorBase:PPAI013227"/>
<dbReference type="VEuPathDB" id="VectorBase:PPAPM1_004169"/>
<evidence type="ECO:0000256" key="6">
    <source>
        <dbReference type="ARBA" id="ARBA00022989"/>
    </source>
</evidence>
<protein>
    <recommendedName>
        <fullName evidence="10">Odorant receptor</fullName>
    </recommendedName>
</protein>
<comment type="subcellular location">
    <subcellularLocation>
        <location evidence="1 10">Cell membrane</location>
        <topology evidence="1 10">Multi-pass membrane protein</topology>
    </subcellularLocation>
</comment>
<evidence type="ECO:0000256" key="5">
    <source>
        <dbReference type="ARBA" id="ARBA00022725"/>
    </source>
</evidence>
<evidence type="ECO:0000256" key="8">
    <source>
        <dbReference type="ARBA" id="ARBA00023170"/>
    </source>
</evidence>
<keyword evidence="8 10" id="KW-0675">Receptor</keyword>
<sequence length="381" mass="44878">MLAEYHSGLKGIVTQFFDLFRLDILPKSPWKCLNIAKLFIFPVFMIFGIFCSVWHLFFQFEDYSDLMDWCFSIIFIAGFYQSFIIHLTLVLVNKKVIMDIFKYFDDILLNCKDDFLNVLREKHYIKSTKLAFTFARVFLRSIKVLIFIMILHNSYHSQYDLPMFYYIPGTSINKVFDYSVNLVVQTCMYFAAMEEVMGSDAFIMIMIMYCNSELRTIEDLITQVDGQDMSKMDGHILTIYKVHQAISQKAQKLTQCFWHVYFQKFFSIMIYFCVVLFIFRTTDFPILLVLLISLIITQILILCYSGQFIMNTAEDMANSLYMIKWYEMSVQNQKALLMLMIGLQHPIRVETFGFGIISFNTFVQICKASFSYATILYTVVM</sequence>
<keyword evidence="7 10" id="KW-0472">Membrane</keyword>
<evidence type="ECO:0000256" key="2">
    <source>
        <dbReference type="ARBA" id="ARBA00022475"/>
    </source>
</evidence>
<evidence type="ECO:0000256" key="9">
    <source>
        <dbReference type="ARBA" id="ARBA00023224"/>
    </source>
</evidence>
<keyword evidence="3 10" id="KW-0716">Sensory transduction</keyword>
<keyword evidence="5 10" id="KW-0552">Olfaction</keyword>
<feature type="transmembrane region" description="Helical" evidence="10">
    <location>
        <begin position="256"/>
        <end position="278"/>
    </location>
</feature>
<keyword evidence="2" id="KW-1003">Cell membrane</keyword>
<name>A0A3F2ZEG9_PHLPP</name>
<feature type="transmembrane region" description="Helical" evidence="10">
    <location>
        <begin position="35"/>
        <end position="57"/>
    </location>
</feature>
<proteinExistence type="inferred from homology"/>
<feature type="transmembrane region" description="Helical" evidence="10">
    <location>
        <begin position="284"/>
        <end position="304"/>
    </location>
</feature>
<evidence type="ECO:0000256" key="1">
    <source>
        <dbReference type="ARBA" id="ARBA00004651"/>
    </source>
</evidence>
<dbReference type="EnsemblMetazoa" id="PPAI013227-RA">
    <property type="protein sequence ID" value="PPAI013227-PA"/>
    <property type="gene ID" value="PPAI013227"/>
</dbReference>
<dbReference type="Pfam" id="PF02949">
    <property type="entry name" value="7tm_6"/>
    <property type="match status" value="1"/>
</dbReference>
<feature type="transmembrane region" description="Helical" evidence="10">
    <location>
        <begin position="130"/>
        <end position="151"/>
    </location>
</feature>
<dbReference type="GO" id="GO:0005549">
    <property type="term" value="F:odorant binding"/>
    <property type="evidence" value="ECO:0007669"/>
    <property type="project" value="InterPro"/>
</dbReference>
<dbReference type="PANTHER" id="PTHR21137:SF35">
    <property type="entry name" value="ODORANT RECEPTOR 19A-RELATED"/>
    <property type="match status" value="1"/>
</dbReference>
<evidence type="ECO:0000256" key="4">
    <source>
        <dbReference type="ARBA" id="ARBA00022692"/>
    </source>
</evidence>
<dbReference type="GO" id="GO:0004984">
    <property type="term" value="F:olfactory receptor activity"/>
    <property type="evidence" value="ECO:0007669"/>
    <property type="project" value="InterPro"/>
</dbReference>
<accession>A0A3F2ZEG9</accession>
<evidence type="ECO:0000313" key="11">
    <source>
        <dbReference type="EnsemblMetazoa" id="PPAI013227-PA"/>
    </source>
</evidence>
<dbReference type="GO" id="GO:0005886">
    <property type="term" value="C:plasma membrane"/>
    <property type="evidence" value="ECO:0007669"/>
    <property type="project" value="UniProtKB-SubCell"/>
</dbReference>
<reference evidence="11" key="1">
    <citation type="submission" date="2022-08" db="UniProtKB">
        <authorList>
            <consortium name="EnsemblMetazoa"/>
        </authorList>
    </citation>
    <scope>IDENTIFICATION</scope>
    <source>
        <strain evidence="11">Israel</strain>
    </source>
</reference>
<feature type="transmembrane region" description="Helical" evidence="10">
    <location>
        <begin position="69"/>
        <end position="92"/>
    </location>
</feature>
<dbReference type="Proteomes" id="UP000092462">
    <property type="component" value="Unassembled WGS sequence"/>
</dbReference>
<dbReference type="PANTHER" id="PTHR21137">
    <property type="entry name" value="ODORANT RECEPTOR"/>
    <property type="match status" value="1"/>
</dbReference>
<evidence type="ECO:0000256" key="7">
    <source>
        <dbReference type="ARBA" id="ARBA00023136"/>
    </source>
</evidence>